<dbReference type="Gene3D" id="3.90.1150.10">
    <property type="entry name" value="Aspartate Aminotransferase, domain 1"/>
    <property type="match status" value="1"/>
</dbReference>
<dbReference type="InterPro" id="IPR015422">
    <property type="entry name" value="PyrdxlP-dep_Trfase_small"/>
</dbReference>
<reference evidence="12" key="1">
    <citation type="submission" date="2020-10" db="EMBL/GenBank/DDBJ databases">
        <title>Unveiling of a novel bifunctional photoreceptor, Dualchrome1, isolated from a cosmopolitan green alga.</title>
        <authorList>
            <person name="Suzuki S."/>
            <person name="Kawachi M."/>
        </authorList>
    </citation>
    <scope>NUCLEOTIDE SEQUENCE</scope>
    <source>
        <strain evidence="12">NIES 2893</strain>
    </source>
</reference>
<dbReference type="InterPro" id="IPR020578">
    <property type="entry name" value="Aminotrans_V_PyrdxlP_BS"/>
</dbReference>
<comment type="cofactor">
    <cofactor evidence="1 9">
        <name>pyridoxal 5'-phosphate</name>
        <dbReference type="ChEBI" id="CHEBI:597326"/>
    </cofactor>
</comment>
<comment type="caution">
    <text evidence="12">The sequence shown here is derived from an EMBL/GenBank/DDBJ whole genome shotgun (WGS) entry which is preliminary data.</text>
</comment>
<dbReference type="InterPro" id="IPR010240">
    <property type="entry name" value="Cys_deSase_IscS"/>
</dbReference>
<sequence>MLAVDSPEFREFLASVSQSFTEQMHAQMRKRIARLLPDVYHDLLERGEAHLVHDLLVHQTQVVQRVHARKLTELQGKFNGQDSKITRLDIRLDTFDERVEAVEKRSKASQESLKALESEVSKNKELSSTLVGGFEYLNDMAMTLLASLLGRSSSTAAAAQRARSCVPVLLRQMSSSPTAEGDDAAAVISAKGTTLMGRPLYLDVQATTQVDPRVLDAMMPFLTEQFGNPHSRTHAFGWESEAAVERARSQVASLVDANPKEIFFTSGATESNNMAVKGVARFYRAKKKHVITTQTDHKCVLDSCRQLEQDGFDVTYLPVKANGLIDLDELASAIRDDTALVSVMAVNNEIGVIQPLKAIGELCRSKKVFFHTDAAQAIGKIPIDVDDMKIDLMSISGHKVYGPKGVGAIYVRRRPRVRVEALINGGGQERGLRSGTLPTPLCVGLGVACEVAGEEMHRDHAHVKELSERLKQGILSRLDGVEINGDEIERYPGNMNMSFACVEGESLLMGLKNIAVSSGSACTSASLEPSYVLRALGVEEELAHTSLRFGIGRFTTEAEVDATIDMTVDVVNKLREMSPLWEMVQEGIDLKTIQWSQPH</sequence>
<keyword evidence="6" id="KW-0663">Pyridoxal phosphate</keyword>
<evidence type="ECO:0000256" key="6">
    <source>
        <dbReference type="ARBA" id="ARBA00022898"/>
    </source>
</evidence>
<feature type="domain" description="Aminotransferase class V" evidence="11">
    <location>
        <begin position="201"/>
        <end position="562"/>
    </location>
</feature>
<evidence type="ECO:0000259" key="11">
    <source>
        <dbReference type="Pfam" id="PF00266"/>
    </source>
</evidence>
<dbReference type="EC" id="2.8.1.7" evidence="3"/>
<dbReference type="GO" id="GO:0046872">
    <property type="term" value="F:metal ion binding"/>
    <property type="evidence" value="ECO:0007669"/>
    <property type="project" value="UniProtKB-KW"/>
</dbReference>
<dbReference type="InterPro" id="IPR015424">
    <property type="entry name" value="PyrdxlP-dep_Trfase"/>
</dbReference>
<dbReference type="InterPro" id="IPR015421">
    <property type="entry name" value="PyrdxlP-dep_Trfase_major"/>
</dbReference>
<evidence type="ECO:0000313" key="13">
    <source>
        <dbReference type="Proteomes" id="UP000660262"/>
    </source>
</evidence>
<evidence type="ECO:0000256" key="2">
    <source>
        <dbReference type="ARBA" id="ARBA00006490"/>
    </source>
</evidence>
<proteinExistence type="inferred from homology"/>
<dbReference type="PROSITE" id="PS00595">
    <property type="entry name" value="AA_TRANSFER_CLASS_5"/>
    <property type="match status" value="1"/>
</dbReference>
<dbReference type="PANTHER" id="PTHR11601">
    <property type="entry name" value="CYSTEINE DESULFURYLASE FAMILY MEMBER"/>
    <property type="match status" value="1"/>
</dbReference>
<dbReference type="GO" id="GO:0005739">
    <property type="term" value="C:mitochondrion"/>
    <property type="evidence" value="ECO:0007669"/>
    <property type="project" value="TreeGrafter"/>
</dbReference>
<feature type="coiled-coil region" evidence="10">
    <location>
        <begin position="85"/>
        <end position="119"/>
    </location>
</feature>
<keyword evidence="8" id="KW-0411">Iron-sulfur</keyword>
<dbReference type="EMBL" id="BNJQ01000042">
    <property type="protein sequence ID" value="GHP12512.1"/>
    <property type="molecule type" value="Genomic_DNA"/>
</dbReference>
<accession>A0A830HZ24</accession>
<keyword evidence="4" id="KW-0808">Transferase</keyword>
<keyword evidence="7" id="KW-0408">Iron</keyword>
<dbReference type="GO" id="GO:0030170">
    <property type="term" value="F:pyridoxal phosphate binding"/>
    <property type="evidence" value="ECO:0007669"/>
    <property type="project" value="InterPro"/>
</dbReference>
<evidence type="ECO:0000256" key="9">
    <source>
        <dbReference type="RuleBase" id="RU004504"/>
    </source>
</evidence>
<evidence type="ECO:0000313" key="12">
    <source>
        <dbReference type="EMBL" id="GHP12512.1"/>
    </source>
</evidence>
<dbReference type="Pfam" id="PF00266">
    <property type="entry name" value="Aminotran_5"/>
    <property type="match status" value="1"/>
</dbReference>
<dbReference type="OrthoDB" id="10250117at2759"/>
<evidence type="ECO:0000256" key="4">
    <source>
        <dbReference type="ARBA" id="ARBA00022679"/>
    </source>
</evidence>
<name>A0A830HZ24_9CHLO</name>
<dbReference type="NCBIfam" id="NF010611">
    <property type="entry name" value="PRK14012.1"/>
    <property type="match status" value="1"/>
</dbReference>
<evidence type="ECO:0000256" key="1">
    <source>
        <dbReference type="ARBA" id="ARBA00001933"/>
    </source>
</evidence>
<evidence type="ECO:0000256" key="5">
    <source>
        <dbReference type="ARBA" id="ARBA00022723"/>
    </source>
</evidence>
<dbReference type="Proteomes" id="UP000660262">
    <property type="component" value="Unassembled WGS sequence"/>
</dbReference>
<keyword evidence="10" id="KW-0175">Coiled coil</keyword>
<dbReference type="GO" id="GO:0051536">
    <property type="term" value="F:iron-sulfur cluster binding"/>
    <property type="evidence" value="ECO:0007669"/>
    <property type="project" value="UniProtKB-KW"/>
</dbReference>
<evidence type="ECO:0000256" key="3">
    <source>
        <dbReference type="ARBA" id="ARBA00012239"/>
    </source>
</evidence>
<dbReference type="AlphaFoldDB" id="A0A830HZ24"/>
<dbReference type="FunFam" id="3.40.640.10:FF:000003">
    <property type="entry name" value="Cysteine desulfurase IscS"/>
    <property type="match status" value="1"/>
</dbReference>
<gene>
    <name evidence="12" type="ORF">PPROV_001124000</name>
</gene>
<comment type="similarity">
    <text evidence="2">Belongs to the class-V pyridoxal-phosphate-dependent aminotransferase family. NifS/IscS subfamily.</text>
</comment>
<evidence type="ECO:0000256" key="10">
    <source>
        <dbReference type="SAM" id="Coils"/>
    </source>
</evidence>
<dbReference type="Gene3D" id="3.40.640.10">
    <property type="entry name" value="Type I PLP-dependent aspartate aminotransferase-like (Major domain)"/>
    <property type="match status" value="1"/>
</dbReference>
<dbReference type="NCBIfam" id="TIGR02006">
    <property type="entry name" value="IscS"/>
    <property type="match status" value="1"/>
</dbReference>
<organism evidence="12 13">
    <name type="scientific">Pycnococcus provasolii</name>
    <dbReference type="NCBI Taxonomy" id="41880"/>
    <lineage>
        <taxon>Eukaryota</taxon>
        <taxon>Viridiplantae</taxon>
        <taxon>Chlorophyta</taxon>
        <taxon>Pseudoscourfieldiophyceae</taxon>
        <taxon>Pseudoscourfieldiales</taxon>
        <taxon>Pycnococcaceae</taxon>
        <taxon>Pycnococcus</taxon>
    </lineage>
</organism>
<keyword evidence="5" id="KW-0479">Metal-binding</keyword>
<dbReference type="GO" id="GO:0031071">
    <property type="term" value="F:cysteine desulfurase activity"/>
    <property type="evidence" value="ECO:0007669"/>
    <property type="project" value="UniProtKB-EC"/>
</dbReference>
<dbReference type="GO" id="GO:0044571">
    <property type="term" value="P:[2Fe-2S] cluster assembly"/>
    <property type="evidence" value="ECO:0007669"/>
    <property type="project" value="InterPro"/>
</dbReference>
<evidence type="ECO:0000256" key="8">
    <source>
        <dbReference type="ARBA" id="ARBA00023014"/>
    </source>
</evidence>
<dbReference type="InterPro" id="IPR000192">
    <property type="entry name" value="Aminotrans_V_dom"/>
</dbReference>
<evidence type="ECO:0000256" key="7">
    <source>
        <dbReference type="ARBA" id="ARBA00023004"/>
    </source>
</evidence>
<dbReference type="SUPFAM" id="SSF53383">
    <property type="entry name" value="PLP-dependent transferases"/>
    <property type="match status" value="1"/>
</dbReference>
<keyword evidence="13" id="KW-1185">Reference proteome</keyword>
<dbReference type="FunFam" id="3.90.1150.10:FF:000002">
    <property type="entry name" value="Cysteine desulfurase IscS"/>
    <property type="match status" value="1"/>
</dbReference>
<dbReference type="GO" id="GO:1990221">
    <property type="term" value="C:L-cysteine desulfurase complex"/>
    <property type="evidence" value="ECO:0007669"/>
    <property type="project" value="UniProtKB-ARBA"/>
</dbReference>
<dbReference type="PANTHER" id="PTHR11601:SF34">
    <property type="entry name" value="CYSTEINE DESULFURASE"/>
    <property type="match status" value="1"/>
</dbReference>
<dbReference type="HAMAP" id="MF_00331">
    <property type="entry name" value="Cys_desulf_IscS"/>
    <property type="match status" value="1"/>
</dbReference>
<protein>
    <recommendedName>
        <fullName evidence="3">cysteine desulfurase</fullName>
        <ecNumber evidence="3">2.8.1.7</ecNumber>
    </recommendedName>
</protein>